<sequence>MRLFLVLLLCLALATCTRQLPQVQLVQPAAEDLGELRDYRLIPPDLAVQGELPFGDDYIQLATLLRQGLATRGYRESPTPQMHVYYWLAMNDAPLEFRVDVPPPDTLGPYLAIHRLHDETGTLRVRLTDPDGRSLWEGLVSTGLSPSRTSSERLEAAVEALLQSLPTAR</sequence>
<feature type="chain" id="PRO_5011592149" evidence="1">
    <location>
        <begin position="21"/>
        <end position="169"/>
    </location>
</feature>
<name>A0A1G9I893_9PSED</name>
<organism evidence="2 3">
    <name type="scientific">Pseudomonas indica</name>
    <dbReference type="NCBI Taxonomy" id="137658"/>
    <lineage>
        <taxon>Bacteria</taxon>
        <taxon>Pseudomonadati</taxon>
        <taxon>Pseudomonadota</taxon>
        <taxon>Gammaproteobacteria</taxon>
        <taxon>Pseudomonadales</taxon>
        <taxon>Pseudomonadaceae</taxon>
        <taxon>Pseudomonas</taxon>
    </lineage>
</organism>
<dbReference type="STRING" id="137658.SAMN05216186_11693"/>
<protein>
    <submittedName>
        <fullName evidence="2">Uncharacterized protein</fullName>
    </submittedName>
</protein>
<evidence type="ECO:0000313" key="2">
    <source>
        <dbReference type="EMBL" id="SDL21322.1"/>
    </source>
</evidence>
<evidence type="ECO:0000313" key="3">
    <source>
        <dbReference type="Proteomes" id="UP000198706"/>
    </source>
</evidence>
<dbReference type="AlphaFoldDB" id="A0A1G9I893"/>
<reference evidence="2 3" key="1">
    <citation type="submission" date="2016-10" db="EMBL/GenBank/DDBJ databases">
        <authorList>
            <person name="de Groot N.N."/>
        </authorList>
    </citation>
    <scope>NUCLEOTIDE SEQUENCE [LARGE SCALE GENOMIC DNA]</scope>
    <source>
        <strain evidence="2 3">JCM 21544</strain>
    </source>
</reference>
<dbReference type="Proteomes" id="UP000198706">
    <property type="component" value="Unassembled WGS sequence"/>
</dbReference>
<accession>A0A1G9I893</accession>
<feature type="signal peptide" evidence="1">
    <location>
        <begin position="1"/>
        <end position="20"/>
    </location>
</feature>
<evidence type="ECO:0000256" key="1">
    <source>
        <dbReference type="SAM" id="SignalP"/>
    </source>
</evidence>
<proteinExistence type="predicted"/>
<dbReference type="EMBL" id="FNFD01000016">
    <property type="protein sequence ID" value="SDL21322.1"/>
    <property type="molecule type" value="Genomic_DNA"/>
</dbReference>
<keyword evidence="1" id="KW-0732">Signal</keyword>
<dbReference type="RefSeq" id="WP_084335983.1">
    <property type="nucleotide sequence ID" value="NZ_FNFD01000016.1"/>
</dbReference>
<keyword evidence="3" id="KW-1185">Reference proteome</keyword>
<gene>
    <name evidence="2" type="ORF">SAMN05216186_11693</name>
</gene>